<evidence type="ECO:0000256" key="2">
    <source>
        <dbReference type="ARBA" id="ARBA00004906"/>
    </source>
</evidence>
<dbReference type="Proteomes" id="UP000242877">
    <property type="component" value="Unassembled WGS sequence"/>
</dbReference>
<dbReference type="PROSITE" id="PS50096">
    <property type="entry name" value="IQ"/>
    <property type="match status" value="1"/>
</dbReference>
<dbReference type="FunFam" id="3.30.2410.10:FF:000017">
    <property type="entry name" value="E3 ubiquitin-protein ligase UPL7"/>
    <property type="match status" value="1"/>
</dbReference>
<dbReference type="FunFam" id="3.30.2160.10:FF:000002">
    <property type="entry name" value="Putative Ubiquitin-protein ligase E3C"/>
    <property type="match status" value="1"/>
</dbReference>
<comment type="caution">
    <text evidence="9">The sequence shown here is derived from an EMBL/GenBank/DDBJ whole genome shotgun (WGS) entry which is preliminary data.</text>
</comment>
<dbReference type="GO" id="GO:0000209">
    <property type="term" value="P:protein polyubiquitination"/>
    <property type="evidence" value="ECO:0007669"/>
    <property type="project" value="InterPro"/>
</dbReference>
<dbReference type="Gene3D" id="3.30.2410.10">
    <property type="entry name" value="Hect, E3 ligase catalytic domain"/>
    <property type="match status" value="1"/>
</dbReference>
<feature type="region of interest" description="Disordered" evidence="7">
    <location>
        <begin position="454"/>
        <end position="473"/>
    </location>
</feature>
<feature type="compositionally biased region" description="Low complexity" evidence="7">
    <location>
        <begin position="822"/>
        <end position="841"/>
    </location>
</feature>
<sequence>MFQSFTGNTRRPRQVNLSNRTSNNPFASTNPFAGSTSNSPNHAKKAPRTTLEQIQAERAQRQRERLRLQSAQRIQRVWRGYVVRRTVKEDIRCEWDRYERDRDPTFQGREWFGLASVDGAPVRAYMADEEMQMQMGRLMFFISRGGERRDRDRSNDKENSDSDDGRRLAYFAECFLRTVSPTYGTHNNIIDNDDDNDFSIANPSAALDSPSTLRFARLLLQYLSHYATTTPIRLQQSRPDTLNPLVRCLCALISIIPARLGSIAREYYTTFSLLTTAYPRLHSSNQLSRKCLLACIKRLLRGFNDSTVDAYEWFARAYLTTPDLETCLGGDMRDLALDLNYKILGKAMLSRGVQNWWDGVESQDNLSDASADEKSKGGSRKATSSSTITTMTTTDSPRLWLLAHYIYIHRHSLGGYPSDSPASSFTAKEAPDTVFAEIVSVLVGGTSSDIASRLARSTPAHQRTVSTSSMSSRKTPLPAFVRRELETLVNQHSITNLLSHIRQQQSASAENIEDEGGAGPLASYALTLLRLFPRRGDEIRMWLYLGSTAASSSTDGEKKKVPAILYFWLATQKTNIFKHICSNAGDVLRMLLPASSDNGLTERGKGSDAAAVGDKVQCEQEWTVILVFLELYTFLLKVLDDEEFFTAGARNAIRDTSTISWTQESSLPLDDVKLLTVFLKNLAFTLYWNAAELASPAPAQKRADSPAAGGGLGGYFGTSASASRTSLTEAQHSRSSSKGKNKTPKLAGVTGIPLDYLKGLVTGLLRMVHERDSRRRFLPEGHWLMVDRFDMRGFIASVVHEEEKRLELQGDQETEETGLVPDSNTDTGNTSTNNNNDISNYDNEDDISSDSDSADAEELESDVDDVHLIGTSRTQHLRHIESLRRRQQLTSRAKELSSIAPRLEILRNMPFFIPFETRVQIFREFVFRDQERRRGKGNIDPDSWRMSIAHGMFSLGRMNGSGANDILARHHANIRRGKVFDDAYESFWELGDGLKEPIHISFIDQFGAAEAGIDGGGVTKEFLTSVIADAFNTQSEFSDSYFLENDEHLLYPNPTLVEQRKEMIRQMGMVERSGEFVAQVRDLLKRYEFLGRVIGKCLYEGILVDVRFAGFFLLKWALTGGKGAARKESGYRANLNDLRDLDRELYQGLLQLKNYPGEVEELGLNFTVDDTFTIPDISSTGSIVHKRISKTRELKPGGANIAVTNQNRLVYISYVARHRLQVQPFLQTQAFLQGLGQMIQPSWLSMFNQSELQTLVAGNAGEVDVEDLRRNTIYSGIYTIGDDGQEHETCVMFWEVLRSMTNSERQKVLKFVTSTPRAPLLGFGHLNPRFSIRDSSNDEERLPSASTCANLLKLPVYKSKEVLQRKLMYAINAEAGFDLS</sequence>
<evidence type="ECO:0000256" key="6">
    <source>
        <dbReference type="PROSITE-ProRule" id="PRU00104"/>
    </source>
</evidence>
<dbReference type="Gene3D" id="3.90.1750.10">
    <property type="entry name" value="Hect, E3 ligase catalytic domains"/>
    <property type="match status" value="1"/>
</dbReference>
<feature type="region of interest" description="Disordered" evidence="7">
    <location>
        <begin position="726"/>
        <end position="745"/>
    </location>
</feature>
<keyword evidence="5 6" id="KW-0833">Ubl conjugation pathway</keyword>
<feature type="compositionally biased region" description="Polar residues" evidence="7">
    <location>
        <begin position="459"/>
        <end position="473"/>
    </location>
</feature>
<evidence type="ECO:0000259" key="8">
    <source>
        <dbReference type="PROSITE" id="PS50237"/>
    </source>
</evidence>
<dbReference type="Pfam" id="PF00632">
    <property type="entry name" value="HECT"/>
    <property type="match status" value="1"/>
</dbReference>
<feature type="region of interest" description="Disordered" evidence="7">
    <location>
        <begin position="367"/>
        <end position="390"/>
    </location>
</feature>
<dbReference type="SUPFAM" id="SSF56204">
    <property type="entry name" value="Hect, E3 ligase catalytic domain"/>
    <property type="match status" value="1"/>
</dbReference>
<dbReference type="InterPro" id="IPR000569">
    <property type="entry name" value="HECT_dom"/>
</dbReference>
<evidence type="ECO:0000256" key="1">
    <source>
        <dbReference type="ARBA" id="ARBA00000885"/>
    </source>
</evidence>
<feature type="compositionally biased region" description="Acidic residues" evidence="7">
    <location>
        <begin position="842"/>
        <end position="863"/>
    </location>
</feature>
<keyword evidence="4" id="KW-0808">Transferase</keyword>
<dbReference type="PANTHER" id="PTHR45700:SF2">
    <property type="entry name" value="UBIQUITIN-PROTEIN LIGASE E3C"/>
    <property type="match status" value="1"/>
</dbReference>
<keyword evidence="10" id="KW-1185">Reference proteome</keyword>
<evidence type="ECO:0000313" key="9">
    <source>
        <dbReference type="EMBL" id="KZZ92286.1"/>
    </source>
</evidence>
<feature type="compositionally biased region" description="Polar residues" evidence="7">
    <location>
        <begin position="1"/>
        <end position="41"/>
    </location>
</feature>
<organism evidence="9 10">
    <name type="scientific">Ascosphaera apis ARSEF 7405</name>
    <dbReference type="NCBI Taxonomy" id="392613"/>
    <lineage>
        <taxon>Eukaryota</taxon>
        <taxon>Fungi</taxon>
        <taxon>Dikarya</taxon>
        <taxon>Ascomycota</taxon>
        <taxon>Pezizomycotina</taxon>
        <taxon>Eurotiomycetes</taxon>
        <taxon>Eurotiomycetidae</taxon>
        <taxon>Onygenales</taxon>
        <taxon>Ascosphaeraceae</taxon>
        <taxon>Ascosphaera</taxon>
    </lineage>
</organism>
<dbReference type="GO" id="GO:0006511">
    <property type="term" value="P:ubiquitin-dependent protein catabolic process"/>
    <property type="evidence" value="ECO:0007669"/>
    <property type="project" value="TreeGrafter"/>
</dbReference>
<dbReference type="OrthoDB" id="8068875at2759"/>
<feature type="region of interest" description="Disordered" evidence="7">
    <location>
        <begin position="1"/>
        <end position="48"/>
    </location>
</feature>
<dbReference type="SMART" id="SM00119">
    <property type="entry name" value="HECTc"/>
    <property type="match status" value="1"/>
</dbReference>
<comment type="catalytic activity">
    <reaction evidence="1">
        <text>S-ubiquitinyl-[E2 ubiquitin-conjugating enzyme]-L-cysteine + [acceptor protein]-L-lysine = [E2 ubiquitin-conjugating enzyme]-L-cysteine + N(6)-ubiquitinyl-[acceptor protein]-L-lysine.</text>
        <dbReference type="EC" id="2.3.2.26"/>
    </reaction>
</comment>
<dbReference type="CDD" id="cd23766">
    <property type="entry name" value="IQCG"/>
    <property type="match status" value="1"/>
</dbReference>
<proteinExistence type="predicted"/>
<feature type="domain" description="HECT" evidence="8">
    <location>
        <begin position="994"/>
        <end position="1380"/>
    </location>
</feature>
<dbReference type="InterPro" id="IPR044611">
    <property type="entry name" value="E3A/B/C-like"/>
</dbReference>
<reference evidence="9 10" key="1">
    <citation type="journal article" date="2016" name="Genome Biol. Evol.">
        <title>Divergent and convergent evolution of fungal pathogenicity.</title>
        <authorList>
            <person name="Shang Y."/>
            <person name="Xiao G."/>
            <person name="Zheng P."/>
            <person name="Cen K."/>
            <person name="Zhan S."/>
            <person name="Wang C."/>
        </authorList>
    </citation>
    <scope>NUCLEOTIDE SEQUENCE [LARGE SCALE GENOMIC DNA]</scope>
    <source>
        <strain evidence="9 10">ARSEF 7405</strain>
    </source>
</reference>
<protein>
    <recommendedName>
        <fullName evidence="3">HECT-type E3 ubiquitin transferase</fullName>
        <ecNumber evidence="3">2.3.2.26</ecNumber>
    </recommendedName>
</protein>
<dbReference type="EC" id="2.3.2.26" evidence="3"/>
<dbReference type="CDD" id="cd00078">
    <property type="entry name" value="HECTc"/>
    <property type="match status" value="1"/>
</dbReference>
<dbReference type="EMBL" id="AZGZ01000011">
    <property type="protein sequence ID" value="KZZ92286.1"/>
    <property type="molecule type" value="Genomic_DNA"/>
</dbReference>
<dbReference type="Gene3D" id="3.30.2160.10">
    <property type="entry name" value="Hect, E3 ligase catalytic domain"/>
    <property type="match status" value="1"/>
</dbReference>
<accession>A0A167Z7T5</accession>
<feature type="region of interest" description="Disordered" evidence="7">
    <location>
        <begin position="806"/>
        <end position="867"/>
    </location>
</feature>
<dbReference type="PROSITE" id="PS50237">
    <property type="entry name" value="HECT"/>
    <property type="match status" value="1"/>
</dbReference>
<dbReference type="InterPro" id="IPR035983">
    <property type="entry name" value="Hect_E3_ubiquitin_ligase"/>
</dbReference>
<evidence type="ECO:0000256" key="5">
    <source>
        <dbReference type="ARBA" id="ARBA00022786"/>
    </source>
</evidence>
<feature type="active site" description="Glycyl thioester intermediate" evidence="6">
    <location>
        <position position="1348"/>
    </location>
</feature>
<comment type="pathway">
    <text evidence="2">Protein modification; protein ubiquitination.</text>
</comment>
<evidence type="ECO:0000256" key="3">
    <source>
        <dbReference type="ARBA" id="ARBA00012485"/>
    </source>
</evidence>
<dbReference type="PANTHER" id="PTHR45700">
    <property type="entry name" value="UBIQUITIN-PROTEIN LIGASE E3C"/>
    <property type="match status" value="1"/>
</dbReference>
<dbReference type="VEuPathDB" id="FungiDB:AAP_02941"/>
<evidence type="ECO:0000256" key="4">
    <source>
        <dbReference type="ARBA" id="ARBA00022679"/>
    </source>
</evidence>
<evidence type="ECO:0000313" key="10">
    <source>
        <dbReference type="Proteomes" id="UP000242877"/>
    </source>
</evidence>
<dbReference type="GO" id="GO:0061630">
    <property type="term" value="F:ubiquitin protein ligase activity"/>
    <property type="evidence" value="ECO:0007669"/>
    <property type="project" value="UniProtKB-EC"/>
</dbReference>
<gene>
    <name evidence="9" type="ORF">AAP_02941</name>
</gene>
<evidence type="ECO:0000256" key="7">
    <source>
        <dbReference type="SAM" id="MobiDB-lite"/>
    </source>
</evidence>
<name>A0A167Z7T5_9EURO</name>